<sequence length="290" mass="31629">MLGKSGRESGAHARLAAELGNWSANDNDLLDLGAQSVMLATIAEIDGISAVVHIGHPAQPLPELERLLLSAPGTLMLTSAVAVESQWTLVYRGKEHSGVVIVDEAGMRDTRYALRSLGLTPHVVQTPMSIEARVELAGEFDALVVERDQIPAGYVAHPDSDRLKELPVIWYGLLETVSELPQFQDPAQVWLAFGPEQDHRGSLQSILQVFADHNVDLQHLRSQRSTESSHVFLSSFGLDGAQSLRNLVTDLESRGVQNRILAIFDGQHFVPGPDALEPVWSRQLSAEQSA</sequence>
<dbReference type="InterPro" id="IPR045865">
    <property type="entry name" value="ACT-like_dom_sf"/>
</dbReference>
<evidence type="ECO:0000313" key="1">
    <source>
        <dbReference type="EMBL" id="XBH22278.1"/>
    </source>
</evidence>
<accession>A0AAU7DYI1</accession>
<reference evidence="1" key="1">
    <citation type="submission" date="2024-02" db="EMBL/GenBank/DDBJ databases">
        <title>Tomenella chthoni gen. nov. sp. nov., a member of the family Jonesiaceae isolated from bat guano.</title>
        <authorList>
            <person name="Miller S.L."/>
            <person name="King J."/>
            <person name="Sankaranarayanan K."/>
            <person name="Lawson P.A."/>
        </authorList>
    </citation>
    <scope>NUCLEOTIDE SEQUENCE</scope>
    <source>
        <strain evidence="1">BS-20</strain>
    </source>
</reference>
<organism evidence="1">
    <name type="scientific">Jonesiaceae bacterium BS-20</name>
    <dbReference type="NCBI Taxonomy" id="3120821"/>
    <lineage>
        <taxon>Bacteria</taxon>
        <taxon>Bacillati</taxon>
        <taxon>Actinomycetota</taxon>
        <taxon>Actinomycetes</taxon>
        <taxon>Micrococcales</taxon>
        <taxon>Jonesiaceae</taxon>
    </lineage>
</organism>
<proteinExistence type="predicted"/>
<dbReference type="SUPFAM" id="SSF55021">
    <property type="entry name" value="ACT-like"/>
    <property type="match status" value="1"/>
</dbReference>
<name>A0AAU7DYI1_9MICO</name>
<dbReference type="Gene3D" id="3.30.70.260">
    <property type="match status" value="1"/>
</dbReference>
<dbReference type="AlphaFoldDB" id="A0AAU7DYI1"/>
<dbReference type="CDD" id="cd02116">
    <property type="entry name" value="ACT"/>
    <property type="match status" value="1"/>
</dbReference>
<protein>
    <submittedName>
        <fullName evidence="1">Uncharacterized protein</fullName>
    </submittedName>
</protein>
<dbReference type="EMBL" id="CP146203">
    <property type="protein sequence ID" value="XBH22278.1"/>
    <property type="molecule type" value="Genomic_DNA"/>
</dbReference>
<gene>
    <name evidence="1" type="ORF">V5R04_03350</name>
</gene>